<comment type="similarity">
    <text evidence="1">Belongs to the RutC family.</text>
</comment>
<keyword evidence="3" id="KW-1185">Reference proteome</keyword>
<protein>
    <submittedName>
        <fullName evidence="2">RidA family protein</fullName>
    </submittedName>
</protein>
<dbReference type="Pfam" id="PF01042">
    <property type="entry name" value="Ribonuc_L-PSP"/>
    <property type="match status" value="1"/>
</dbReference>
<dbReference type="RefSeq" id="WP_207329733.1">
    <property type="nucleotide sequence ID" value="NZ_JAFMYW010000004.1"/>
</dbReference>
<dbReference type="PANTHER" id="PTHR11803">
    <property type="entry name" value="2-IMINOBUTANOATE/2-IMINOPROPANOATE DEAMINASE RIDA"/>
    <property type="match status" value="1"/>
</dbReference>
<dbReference type="Gene3D" id="3.30.1330.40">
    <property type="entry name" value="RutC-like"/>
    <property type="match status" value="1"/>
</dbReference>
<dbReference type="PANTHER" id="PTHR11803:SF58">
    <property type="entry name" value="PROTEIN HMF1-RELATED"/>
    <property type="match status" value="1"/>
</dbReference>
<dbReference type="InterPro" id="IPR006175">
    <property type="entry name" value="YjgF/YER057c/UK114"/>
</dbReference>
<proteinExistence type="inferred from homology"/>
<accession>A0ABS3JJZ4</accession>
<evidence type="ECO:0000313" key="3">
    <source>
        <dbReference type="Proteomes" id="UP000664628"/>
    </source>
</evidence>
<evidence type="ECO:0000256" key="1">
    <source>
        <dbReference type="ARBA" id="ARBA00010552"/>
    </source>
</evidence>
<dbReference type="InterPro" id="IPR035959">
    <property type="entry name" value="RutC-like_sf"/>
</dbReference>
<dbReference type="Proteomes" id="UP000664628">
    <property type="component" value="Unassembled WGS sequence"/>
</dbReference>
<dbReference type="SUPFAM" id="SSF55298">
    <property type="entry name" value="YjgF-like"/>
    <property type="match status" value="1"/>
</dbReference>
<name>A0ABS3JJZ4_9BACT</name>
<reference evidence="2 3" key="1">
    <citation type="submission" date="2021-03" db="EMBL/GenBank/DDBJ databases">
        <title>Fibrella sp. HMF5405 genome sequencing and assembly.</title>
        <authorList>
            <person name="Kang H."/>
            <person name="Kim H."/>
            <person name="Bae S."/>
            <person name="Joh K."/>
        </authorList>
    </citation>
    <scope>NUCLEOTIDE SEQUENCE [LARGE SCALE GENOMIC DNA]</scope>
    <source>
        <strain evidence="2 3">HMF5405</strain>
    </source>
</reference>
<evidence type="ECO:0000313" key="2">
    <source>
        <dbReference type="EMBL" id="MBO0949768.1"/>
    </source>
</evidence>
<dbReference type="CDD" id="cd00448">
    <property type="entry name" value="YjgF_YER057c_UK114_family"/>
    <property type="match status" value="1"/>
</dbReference>
<gene>
    <name evidence="2" type="ORF">J2I46_14320</name>
</gene>
<dbReference type="NCBIfam" id="TIGR00004">
    <property type="entry name" value="Rid family detoxifying hydrolase"/>
    <property type="match status" value="1"/>
</dbReference>
<comment type="caution">
    <text evidence="2">The sequence shown here is derived from an EMBL/GenBank/DDBJ whole genome shotgun (WGS) entry which is preliminary data.</text>
</comment>
<dbReference type="InterPro" id="IPR006056">
    <property type="entry name" value="RidA"/>
</dbReference>
<dbReference type="EMBL" id="JAFMYW010000004">
    <property type="protein sequence ID" value="MBO0949768.1"/>
    <property type="molecule type" value="Genomic_DNA"/>
</dbReference>
<organism evidence="2 3">
    <name type="scientific">Fibrella forsythiae</name>
    <dbReference type="NCBI Taxonomy" id="2817061"/>
    <lineage>
        <taxon>Bacteria</taxon>
        <taxon>Pseudomonadati</taxon>
        <taxon>Bacteroidota</taxon>
        <taxon>Cytophagia</taxon>
        <taxon>Cytophagales</taxon>
        <taxon>Spirosomataceae</taxon>
        <taxon>Fibrella</taxon>
    </lineage>
</organism>
<sequence>MKPVALPSTTIPHPAMSYSQAVTVGNLVFVAGQAGVDFETGFISPDFETQARQAFANLSAVLTAADSGLDRVVKTTVWLVDAANFDCLNRLYAEYFPTNPPARSTPVVDLPRKEFQLSIEAIATVARTQSY</sequence>